<dbReference type="InterPro" id="IPR003961">
    <property type="entry name" value="FN3_dom"/>
</dbReference>
<dbReference type="PANTHER" id="PTHR42970">
    <property type="entry name" value="PECTATE LYASE C-RELATED"/>
    <property type="match status" value="1"/>
</dbReference>
<dbReference type="Gene3D" id="2.160.20.10">
    <property type="entry name" value="Single-stranded right-handed beta-helix, Pectin lyase-like"/>
    <property type="match status" value="1"/>
</dbReference>
<comment type="caution">
    <text evidence="6">The sequence shown here is derived from an EMBL/GenBank/DDBJ whole genome shotgun (WGS) entry which is preliminary data.</text>
</comment>
<dbReference type="SUPFAM" id="SSF49265">
    <property type="entry name" value="Fibronectin type III"/>
    <property type="match status" value="1"/>
</dbReference>
<dbReference type="Pfam" id="PF12951">
    <property type="entry name" value="PATR"/>
    <property type="match status" value="2"/>
</dbReference>
<dbReference type="Proteomes" id="UP000714420">
    <property type="component" value="Unassembled WGS sequence"/>
</dbReference>
<dbReference type="InterPro" id="IPR011050">
    <property type="entry name" value="Pectin_lyase_fold/virulence"/>
</dbReference>
<keyword evidence="1" id="KW-0479">Metal-binding</keyword>
<dbReference type="InterPro" id="IPR052063">
    <property type="entry name" value="Polysaccharide_Lyase_1"/>
</dbReference>
<keyword evidence="2 4" id="KW-0732">Signal</keyword>
<evidence type="ECO:0000256" key="1">
    <source>
        <dbReference type="ARBA" id="ARBA00022723"/>
    </source>
</evidence>
<organism evidence="6 7">
    <name type="scientific">Xylanibacter muris</name>
    <dbReference type="NCBI Taxonomy" id="2736290"/>
    <lineage>
        <taxon>Bacteria</taxon>
        <taxon>Pseudomonadati</taxon>
        <taxon>Bacteroidota</taxon>
        <taxon>Bacteroidia</taxon>
        <taxon>Bacteroidales</taxon>
        <taxon>Prevotellaceae</taxon>
        <taxon>Xylanibacter</taxon>
    </lineage>
</organism>
<feature type="chain" id="PRO_5045971849" description="Fibronectin type-III domain-containing protein" evidence="4">
    <location>
        <begin position="24"/>
        <end position="1160"/>
    </location>
</feature>
<dbReference type="PANTHER" id="PTHR42970:SF1">
    <property type="entry name" value="PECTATE LYASE C-RELATED"/>
    <property type="match status" value="1"/>
</dbReference>
<dbReference type="Pfam" id="PF00041">
    <property type="entry name" value="fn3"/>
    <property type="match status" value="1"/>
</dbReference>
<gene>
    <name evidence="6" type="ORF">HPS56_08735</name>
</gene>
<dbReference type="EMBL" id="JABKKF010000007">
    <property type="protein sequence ID" value="NPD92426.1"/>
    <property type="molecule type" value="Genomic_DNA"/>
</dbReference>
<evidence type="ECO:0000313" key="7">
    <source>
        <dbReference type="Proteomes" id="UP000714420"/>
    </source>
</evidence>
<feature type="signal peptide" evidence="4">
    <location>
        <begin position="1"/>
        <end position="23"/>
    </location>
</feature>
<dbReference type="SMART" id="SM00060">
    <property type="entry name" value="FN3"/>
    <property type="match status" value="1"/>
</dbReference>
<proteinExistence type="predicted"/>
<accession>A0ABX2AR48</accession>
<dbReference type="SUPFAM" id="SSF51126">
    <property type="entry name" value="Pectin lyase-like"/>
    <property type="match status" value="2"/>
</dbReference>
<evidence type="ECO:0000256" key="4">
    <source>
        <dbReference type="SAM" id="SignalP"/>
    </source>
</evidence>
<dbReference type="InterPro" id="IPR036116">
    <property type="entry name" value="FN3_sf"/>
</dbReference>
<name>A0ABX2AR48_9BACT</name>
<evidence type="ECO:0000313" key="6">
    <source>
        <dbReference type="EMBL" id="NPD92426.1"/>
    </source>
</evidence>
<evidence type="ECO:0000259" key="5">
    <source>
        <dbReference type="PROSITE" id="PS50853"/>
    </source>
</evidence>
<keyword evidence="3" id="KW-0325">Glycoprotein</keyword>
<dbReference type="RefSeq" id="WP_172275758.1">
    <property type="nucleotide sequence ID" value="NZ_CASGMU010000006.1"/>
</dbReference>
<protein>
    <recommendedName>
        <fullName evidence="5">Fibronectin type-III domain-containing protein</fullName>
    </recommendedName>
</protein>
<dbReference type="CDD" id="cd00063">
    <property type="entry name" value="FN3"/>
    <property type="match status" value="1"/>
</dbReference>
<dbReference type="InterPro" id="IPR013425">
    <property type="entry name" value="Autotrns_rpt"/>
</dbReference>
<dbReference type="Gene3D" id="2.60.40.10">
    <property type="entry name" value="Immunoglobulins"/>
    <property type="match status" value="1"/>
</dbReference>
<keyword evidence="7" id="KW-1185">Reference proteome</keyword>
<dbReference type="InterPro" id="IPR013783">
    <property type="entry name" value="Ig-like_fold"/>
</dbReference>
<dbReference type="PROSITE" id="PS51257">
    <property type="entry name" value="PROKAR_LIPOPROTEIN"/>
    <property type="match status" value="1"/>
</dbReference>
<feature type="domain" description="Fibronectin type-III" evidence="5">
    <location>
        <begin position="433"/>
        <end position="524"/>
    </location>
</feature>
<reference evidence="6 7" key="1">
    <citation type="submission" date="2020-05" db="EMBL/GenBank/DDBJ databases">
        <title>Distinct polysaccharide utilization as determinants for interspecies competition between intestinal Prevotella spp.</title>
        <authorList>
            <person name="Galvez E.J.C."/>
            <person name="Iljazovic A."/>
            <person name="Strowig T."/>
        </authorList>
    </citation>
    <scope>NUCLEOTIDE SEQUENCE [LARGE SCALE GENOMIC DNA]</scope>
    <source>
        <strain evidence="6 7">PMUR</strain>
    </source>
</reference>
<evidence type="ECO:0000256" key="3">
    <source>
        <dbReference type="ARBA" id="ARBA00023180"/>
    </source>
</evidence>
<dbReference type="NCBIfam" id="TIGR02601">
    <property type="entry name" value="autotrns_rpt"/>
    <property type="match status" value="2"/>
</dbReference>
<evidence type="ECO:0000256" key="2">
    <source>
        <dbReference type="ARBA" id="ARBA00022729"/>
    </source>
</evidence>
<dbReference type="InterPro" id="IPR012334">
    <property type="entry name" value="Pectin_lyas_fold"/>
</dbReference>
<dbReference type="PROSITE" id="PS50853">
    <property type="entry name" value="FN3"/>
    <property type="match status" value="1"/>
</dbReference>
<sequence>MDKKHLPLLFSMLLGSSCLSATAQQLAFPGAQGWGRFATGGRTGTVYHVTNLNDSGEGSLRDAISQPNRIIVFDVAGVINIKSRLVFKNNLYVAGQTAPGEGITVYGNGVSFSGASNIIVRHMRFRMGRKGDSGKDAAGIANGQNMIFDHCSVSWGLDETFSINPDGKGATPQNITISNTIMGQGLTPHSAGGLMQTDYITLYRNFYCDNSTRNNKIKGRNQYVNNIVYNWQNGAYIMGGDSEGESFCNIEGNLFINGPAKGGDAFTGGNSNFHFYGNDNWQDKNMDGVFDPSEVTRYSAADPQSTPYDYPELEKVSGKSLLETVLPTVGASLPYRDYADCYMVDEVMSYGKKGALIANEETLIYGAPNTWNVWKGNDRKDTDGDGMPDEWEDANGTDKMKNDAMVIAENGYANIENYINSITVENRDYFLRMPMCIELATAKTTSLKIEWRDYTYGEDGFAIEFKKENGGEWNEIHRTGAGETTYTIENLEPGTPYLIRMRAFAGTDKFSDYTAEQKMTTRPIEVGVVDIDAYEPDLTWKEGAASWDFTTQGWNNGSDVFADGKKVLFAPVDNETVTLNETVSPEVVVVNGDGNITINGTGSIAGSGSVNKGGSGVLSMNTANKYSGATVLHEGTFEFNTLKNGGEPSAIGASTEFAQNWIFDGGTYKYTGGSTSTNRSAKITRETEFNIANKGTVVTMTGSLEGNDNFILNGNGQLTVATDKFFTHTGATILRGGTMYLSTTAISKAGIGSSSKLVFAGGELKTKGETSGDETYSFPIEVLEGEISQFSPNRNCYMKNKFTGSGTLQLNIPYLRERISGNFSEFTGRIIANGVNSKDSEGSLFLIENNNIDLTTFVVETKGNTRVCNWTTNGNQTLGGLAGDKGTYLAGSSKNTSNFTCTWNVGSANTNETFNGVINNWDCSSADRGGKVNVNKVGTGEWRLTGNNVYKGSTGIKGGTLIVNGTNSGTGAVTVSKEAVLKGKGTVAGKVTVFDGGMIMGGDTLVNISSLKLTGGCTVNAGGMIGAPLVYNATNKLTKTNKVKVTGNFVINDAVLNLDLTEAGSIPDDTGFSILDLTGATVSGSGFKSIIPERPSVGQKWDTSELLTTGRIYVRNEGNSINGVEADSRKDEPKYTLSGNRVDGNSKGLIIQKGKKYVKK</sequence>